<evidence type="ECO:0000256" key="5">
    <source>
        <dbReference type="ARBA" id="ARBA00023098"/>
    </source>
</evidence>
<protein>
    <submittedName>
        <fullName evidence="6">Cyclopropane-fatty-acyl-phospholipid synthase</fullName>
    </submittedName>
</protein>
<comment type="similarity">
    <text evidence="1">Belongs to the CFA/CMAS family.</text>
</comment>
<dbReference type="InterPro" id="IPR050723">
    <property type="entry name" value="CFA/CMAS"/>
</dbReference>
<keyword evidence="5" id="KW-0443">Lipid metabolism</keyword>
<dbReference type="OrthoDB" id="9782855at2"/>
<keyword evidence="3" id="KW-0808">Transferase</keyword>
<dbReference type="PIRSF" id="PIRSF003085">
    <property type="entry name" value="CMAS"/>
    <property type="match status" value="1"/>
</dbReference>
<dbReference type="Pfam" id="PF02353">
    <property type="entry name" value="CMAS"/>
    <property type="match status" value="1"/>
</dbReference>
<keyword evidence="7" id="KW-1185">Reference proteome</keyword>
<keyword evidence="4" id="KW-0949">S-adenosyl-L-methionine</keyword>
<sequence length="382" mass="44020">MKNKFDRLADLLGAKWNQIPDSSRKLPFSLKNSQGMERTFGMGAPRFSIHLTNDQAVVALSTLDQEKIAKAYLEGDVTLEGAIMDVLSLRDLFTDNKWINFAWRFIQPILFGQVKSDKKWIAQHYDLDAEFFQLFLDSRHRAYSQAVFASDEEDLEDAETRKFEFVLDSVKAKPGDHILEIGSGWGSFVEFAGQRGIRVTSLTISEASRKFVQEIIDSQHLPCQVLLEHFFQHQPGFRYDAIVNCGVTEHLPDYAGSLNHYQRLLKKGGVLYLDASADRTRHSHGTFMNKYVFEGNGHLMVLHEYLAEVAKTPFLLKGVWDDRHNYFLTCREWAKRLDRNLEKIEQKWGRSLHRTFQLYLWGSAEGFNSGKLQAYRVVLELG</sequence>
<comment type="caution">
    <text evidence="6">The sequence shown here is derived from an EMBL/GenBank/DDBJ whole genome shotgun (WGS) entry which is preliminary data.</text>
</comment>
<evidence type="ECO:0000256" key="2">
    <source>
        <dbReference type="ARBA" id="ARBA00022603"/>
    </source>
</evidence>
<dbReference type="InterPro" id="IPR029063">
    <property type="entry name" value="SAM-dependent_MTases_sf"/>
</dbReference>
<dbReference type="Proteomes" id="UP000248917">
    <property type="component" value="Unassembled WGS sequence"/>
</dbReference>
<dbReference type="GO" id="GO:0008168">
    <property type="term" value="F:methyltransferase activity"/>
    <property type="evidence" value="ECO:0007669"/>
    <property type="project" value="UniProtKB-KW"/>
</dbReference>
<evidence type="ECO:0000256" key="3">
    <source>
        <dbReference type="ARBA" id="ARBA00022679"/>
    </source>
</evidence>
<dbReference type="RefSeq" id="WP_111393561.1">
    <property type="nucleotide sequence ID" value="NZ_QKTX01000010.1"/>
</dbReference>
<proteinExistence type="inferred from homology"/>
<dbReference type="AlphaFoldDB" id="A0A326RPT8"/>
<dbReference type="InterPro" id="IPR003333">
    <property type="entry name" value="CMAS"/>
</dbReference>
<dbReference type="PANTHER" id="PTHR43667">
    <property type="entry name" value="CYCLOPROPANE-FATTY-ACYL-PHOSPHOLIPID SYNTHASE"/>
    <property type="match status" value="1"/>
</dbReference>
<dbReference type="SUPFAM" id="SSF53335">
    <property type="entry name" value="S-adenosyl-L-methionine-dependent methyltransferases"/>
    <property type="match status" value="1"/>
</dbReference>
<evidence type="ECO:0000256" key="1">
    <source>
        <dbReference type="ARBA" id="ARBA00010815"/>
    </source>
</evidence>
<organism evidence="6 7">
    <name type="scientific">Algoriphagus aquaeductus</name>
    <dbReference type="NCBI Taxonomy" id="475299"/>
    <lineage>
        <taxon>Bacteria</taxon>
        <taxon>Pseudomonadati</taxon>
        <taxon>Bacteroidota</taxon>
        <taxon>Cytophagia</taxon>
        <taxon>Cytophagales</taxon>
        <taxon>Cyclobacteriaceae</taxon>
        <taxon>Algoriphagus</taxon>
    </lineage>
</organism>
<dbReference type="CDD" id="cd02440">
    <property type="entry name" value="AdoMet_MTases"/>
    <property type="match status" value="1"/>
</dbReference>
<name>A0A326RPT8_9BACT</name>
<reference evidence="6 7" key="1">
    <citation type="submission" date="2018-06" db="EMBL/GenBank/DDBJ databases">
        <title>Genomic Encyclopedia of Archaeal and Bacterial Type Strains, Phase II (KMG-II): from individual species to whole genera.</title>
        <authorList>
            <person name="Goeker M."/>
        </authorList>
    </citation>
    <scope>NUCLEOTIDE SEQUENCE [LARGE SCALE GENOMIC DNA]</scope>
    <source>
        <strain evidence="6 7">T4</strain>
    </source>
</reference>
<evidence type="ECO:0000313" key="6">
    <source>
        <dbReference type="EMBL" id="PZV81573.1"/>
    </source>
</evidence>
<keyword evidence="2" id="KW-0489">Methyltransferase</keyword>
<dbReference type="PANTHER" id="PTHR43667:SF1">
    <property type="entry name" value="CYCLOPROPANE-FATTY-ACYL-PHOSPHOLIPID SYNTHASE"/>
    <property type="match status" value="1"/>
</dbReference>
<dbReference type="Gene3D" id="3.40.50.150">
    <property type="entry name" value="Vaccinia Virus protein VP39"/>
    <property type="match status" value="1"/>
</dbReference>
<dbReference type="EMBL" id="QKTX01000010">
    <property type="protein sequence ID" value="PZV81573.1"/>
    <property type="molecule type" value="Genomic_DNA"/>
</dbReference>
<gene>
    <name evidence="6" type="ORF">CLV31_110105</name>
</gene>
<evidence type="ECO:0000256" key="4">
    <source>
        <dbReference type="ARBA" id="ARBA00022691"/>
    </source>
</evidence>
<accession>A0A326RPT8</accession>
<dbReference type="GO" id="GO:0032259">
    <property type="term" value="P:methylation"/>
    <property type="evidence" value="ECO:0007669"/>
    <property type="project" value="UniProtKB-KW"/>
</dbReference>
<evidence type="ECO:0000313" key="7">
    <source>
        <dbReference type="Proteomes" id="UP000248917"/>
    </source>
</evidence>
<dbReference type="GO" id="GO:0008610">
    <property type="term" value="P:lipid biosynthetic process"/>
    <property type="evidence" value="ECO:0007669"/>
    <property type="project" value="InterPro"/>
</dbReference>